<dbReference type="InterPro" id="IPR011604">
    <property type="entry name" value="PDDEXK-like_dom_sf"/>
</dbReference>
<dbReference type="PANTHER" id="PTHR30591:SF1">
    <property type="entry name" value="RECBCD ENZYME SUBUNIT RECC"/>
    <property type="match status" value="1"/>
</dbReference>
<dbReference type="InterPro" id="IPR014017">
    <property type="entry name" value="DNA_helicase_UvrD-like_C"/>
</dbReference>
<keyword evidence="17" id="KW-1185">Reference proteome</keyword>
<dbReference type="Gene3D" id="3.90.320.10">
    <property type="match status" value="1"/>
</dbReference>
<keyword evidence="5 14" id="KW-0227">DNA damage</keyword>
<sequence>MSIRFLLGRAGSGKSTRCLTEMRDLLQDSPDGPPIIYMVPEQMTFQQEYALLNQEGIEGSIRAQVFSFSRLAWRVLQETGGGTKKFLTSTGVQMMLRKITEQRKSDWNVFQKAIEKQGFIEQLETMITEFKRYRVTPQTLTQQMQDMDRFVHKMPGEETLKHKLEDLSYIYEELLYALRDQYIDSEDQLQLLANKIEKADFLEGAEIYLDGFHRFTPQELLVLQALMTKASRVTIALTLDEPRYGEIDELDIFHQTAHTFQDIESIANEVQVPVTEIKHLYGEVGRFKERHAFEHMEHYFHTRPAPAYTEEAPITVAQAVHPRAEVEGVAQEIMELVRDKGYRYKDMALLIREPEVYHDIIMTVFEDYQIPVFVDEKRTMMNHPLIEFLRSAMDVVEGNWRYDAMFRLLKTDFIPATDQEHPLNQEAIDELENYCLEYGIRTKKRWTSEYRWRYQRFRGFEQGSQTDQEKEKEERLNRLRHQVTNALLPFDEAMREAKTVQERCQALFSWLEQLGVPETLNSWRDEYDDQGLTEKGREQEQVWDAVIQLFEEMVEMIGEDTLSLQLYRTTLETGFESLHFAHVPPSMDHVIVGSVDRSRITGIKCAFLLGVNEGLWPMKPPAEGMLSETERELLSTHGMKLAESSKRQLLDDYFYVYLAFTAPSDYLWVSYPLSNEEGKSKTPSSMIKRVQELFPHAEEKLLLQEDDDHEDTERFITTPEKTRSVLTAQLSRYLRGYPVKDVWWDVLDWFIQRDRNHLDTKRVLESLFYENTPSNLQESTARELFPKQVNASVSRLETYYRCSYQHFAKYELGLKERSVYKLDAPDIGTLFHEALKQITEWIQSEGRDWQTISKQDTSQYAQRAVHELSPVLQHQILHSSNRYQYIQQKLQDVVARAAYMLSEQAKRSQFSPVGLELGFGPNEKIPAMKLDLQNGFEMMLRGRIDRVDRAMGDNGLLLRIIDYKSSAKGLDLMEVYYGLALQMLAYLDVVLTNAEQWLGAQATPAGVLYFHVHNPMISDNKLLSDLDIEKELFKKFKMQGLLLEDEEIVKMMDTTLDTGSSDIIPAGLKKNGEFRSGSKTAEEASFQHLQQYIRELMTEAGQSITEGKVHLNPFQKDQQTACDFCEFRSVCQFDASLKENSYRSLKAKKEEDIMAEITKREEEN</sequence>
<evidence type="ECO:0000256" key="1">
    <source>
        <dbReference type="ARBA" id="ARBA00022485"/>
    </source>
</evidence>
<keyword evidence="1 14" id="KW-0004">4Fe-4S</keyword>
<evidence type="ECO:0000256" key="4">
    <source>
        <dbReference type="ARBA" id="ARBA00022741"/>
    </source>
</evidence>
<evidence type="ECO:0000256" key="7">
    <source>
        <dbReference type="ARBA" id="ARBA00022806"/>
    </source>
</evidence>
<evidence type="ECO:0000256" key="2">
    <source>
        <dbReference type="ARBA" id="ARBA00022722"/>
    </source>
</evidence>
<evidence type="ECO:0000256" key="14">
    <source>
        <dbReference type="HAMAP-Rule" id="MF_01452"/>
    </source>
</evidence>
<evidence type="ECO:0000256" key="5">
    <source>
        <dbReference type="ARBA" id="ARBA00022763"/>
    </source>
</evidence>
<dbReference type="Proteomes" id="UP001589836">
    <property type="component" value="Unassembled WGS sequence"/>
</dbReference>
<evidence type="ECO:0000256" key="13">
    <source>
        <dbReference type="ARBA" id="ARBA00023204"/>
    </source>
</evidence>
<keyword evidence="12 14" id="KW-0238">DNA-binding</keyword>
<keyword evidence="10 14" id="KW-0408">Iron</keyword>
<dbReference type="SUPFAM" id="SSF52540">
    <property type="entry name" value="P-loop containing nucleoside triphosphate hydrolases"/>
    <property type="match status" value="1"/>
</dbReference>
<evidence type="ECO:0000313" key="17">
    <source>
        <dbReference type="Proteomes" id="UP001589836"/>
    </source>
</evidence>
<keyword evidence="13 14" id="KW-0234">DNA repair</keyword>
<comment type="similarity">
    <text evidence="14">Belongs to the helicase family. AddB/RexB type 1 subfamily.</text>
</comment>
<evidence type="ECO:0000259" key="15">
    <source>
        <dbReference type="PROSITE" id="PS51217"/>
    </source>
</evidence>
<organism evidence="16 17">
    <name type="scientific">Pontibacillus salicampi</name>
    <dbReference type="NCBI Taxonomy" id="1449801"/>
    <lineage>
        <taxon>Bacteria</taxon>
        <taxon>Bacillati</taxon>
        <taxon>Bacillota</taxon>
        <taxon>Bacilli</taxon>
        <taxon>Bacillales</taxon>
        <taxon>Bacillaceae</taxon>
        <taxon>Pontibacillus</taxon>
    </lineage>
</organism>
<evidence type="ECO:0000256" key="8">
    <source>
        <dbReference type="ARBA" id="ARBA00022839"/>
    </source>
</evidence>
<dbReference type="InterPro" id="IPR027417">
    <property type="entry name" value="P-loop_NTPase"/>
</dbReference>
<feature type="binding site" evidence="14">
    <location>
        <position position="1131"/>
    </location>
    <ligand>
        <name>[4Fe-4S] cluster</name>
        <dbReference type="ChEBI" id="CHEBI:49883"/>
    </ligand>
</feature>
<feature type="domain" description="UvrD-like helicase C-terminal" evidence="15">
    <location>
        <begin position="283"/>
        <end position="588"/>
    </location>
</feature>
<keyword evidence="3 14" id="KW-0479">Metal-binding</keyword>
<dbReference type="InterPro" id="IPR014140">
    <property type="entry name" value="DNA_helicase_suAddB"/>
</dbReference>
<dbReference type="GO" id="GO:0016787">
    <property type="term" value="F:hydrolase activity"/>
    <property type="evidence" value="ECO:0007669"/>
    <property type="project" value="UniProtKB-KW"/>
</dbReference>
<evidence type="ECO:0000256" key="11">
    <source>
        <dbReference type="ARBA" id="ARBA00023014"/>
    </source>
</evidence>
<dbReference type="NCBIfam" id="TIGR02773">
    <property type="entry name" value="addB_Gpos"/>
    <property type="match status" value="1"/>
</dbReference>
<dbReference type="Gene3D" id="6.10.140.1030">
    <property type="match status" value="1"/>
</dbReference>
<proteinExistence type="inferred from homology"/>
<keyword evidence="6 14" id="KW-0378">Hydrolase</keyword>
<dbReference type="EC" id="3.1.-.-" evidence="14"/>
<feature type="binding site" evidence="14">
    <location>
        <position position="1125"/>
    </location>
    <ligand>
        <name>[4Fe-4S] cluster</name>
        <dbReference type="ChEBI" id="CHEBI:49883"/>
    </ligand>
</feature>
<dbReference type="InterPro" id="IPR038726">
    <property type="entry name" value="PDDEXK_AddAB-type"/>
</dbReference>
<dbReference type="InterPro" id="IPR049035">
    <property type="entry name" value="ADDB_N"/>
</dbReference>
<feature type="binding site" evidence="14">
    <location>
        <position position="802"/>
    </location>
    <ligand>
        <name>[4Fe-4S] cluster</name>
        <dbReference type="ChEBI" id="CHEBI:49883"/>
    </ligand>
</feature>
<comment type="subunit">
    <text evidence="14">Heterodimer of AddA and AddB.</text>
</comment>
<dbReference type="EMBL" id="JBHLTP010000004">
    <property type="protein sequence ID" value="MFC0523548.1"/>
    <property type="molecule type" value="Genomic_DNA"/>
</dbReference>
<reference evidence="16 17" key="1">
    <citation type="submission" date="2024-09" db="EMBL/GenBank/DDBJ databases">
        <authorList>
            <person name="Sun Q."/>
            <person name="Mori K."/>
        </authorList>
    </citation>
    <scope>NUCLEOTIDE SEQUENCE [LARGE SCALE GENOMIC DNA]</scope>
    <source>
        <strain evidence="16 17">NCAIM B.02529</strain>
    </source>
</reference>
<keyword evidence="11 14" id="KW-0411">Iron-sulfur</keyword>
<keyword evidence="7 14" id="KW-0347">Helicase</keyword>
<dbReference type="Gene3D" id="3.40.50.300">
    <property type="entry name" value="P-loop containing nucleotide triphosphate hydrolases"/>
    <property type="match status" value="3"/>
</dbReference>
<dbReference type="Pfam" id="PF21445">
    <property type="entry name" value="ADDB_N"/>
    <property type="match status" value="1"/>
</dbReference>
<comment type="cofactor">
    <cofactor evidence="14">
        <name>Mg(2+)</name>
        <dbReference type="ChEBI" id="CHEBI:18420"/>
    </cofactor>
</comment>
<dbReference type="PROSITE" id="PS51217">
    <property type="entry name" value="UVRD_HELICASE_CTER"/>
    <property type="match status" value="1"/>
</dbReference>
<evidence type="ECO:0000256" key="12">
    <source>
        <dbReference type="ARBA" id="ARBA00023125"/>
    </source>
</evidence>
<dbReference type="HAMAP" id="MF_01452">
    <property type="entry name" value="AddB_type1"/>
    <property type="match status" value="1"/>
</dbReference>
<name>A0ABV6LMM4_9BACI</name>
<keyword evidence="8 14" id="KW-0269">Exonuclease</keyword>
<evidence type="ECO:0000256" key="6">
    <source>
        <dbReference type="ARBA" id="ARBA00022801"/>
    </source>
</evidence>
<keyword evidence="4 14" id="KW-0547">Nucleotide-binding</keyword>
<dbReference type="RefSeq" id="WP_377346459.1">
    <property type="nucleotide sequence ID" value="NZ_JBHLTP010000004.1"/>
</dbReference>
<keyword evidence="2 14" id="KW-0540">Nuclease</keyword>
<comment type="caution">
    <text evidence="16">The sequence shown here is derived from an EMBL/GenBank/DDBJ whole genome shotgun (WGS) entry which is preliminary data.</text>
</comment>
<dbReference type="Pfam" id="PF12705">
    <property type="entry name" value="PDDEXK_1"/>
    <property type="match status" value="1"/>
</dbReference>
<evidence type="ECO:0000256" key="3">
    <source>
        <dbReference type="ARBA" id="ARBA00022723"/>
    </source>
</evidence>
<accession>A0ABV6LMM4</accession>
<comment type="miscellaneous">
    <text evidence="14">Despite having conserved helicase domains, this subunit does not have helicase activity.</text>
</comment>
<protein>
    <recommendedName>
        <fullName evidence="14">ATP-dependent helicase/deoxyribonuclease subunit B</fullName>
        <ecNumber evidence="14">3.1.-.-</ecNumber>
    </recommendedName>
    <alternativeName>
        <fullName evidence="14">ATP-dependent helicase/nuclease subunit AddB</fullName>
    </alternativeName>
</protein>
<dbReference type="PANTHER" id="PTHR30591">
    <property type="entry name" value="RECBCD ENZYME SUBUNIT RECC"/>
    <property type="match status" value="1"/>
</dbReference>
<comment type="function">
    <text evidence="14">The heterodimer acts as both an ATP-dependent DNA helicase and an ATP-dependent, dual-direction single-stranded exonuclease. Recognizes the chi site generating a DNA molecule suitable for the initiation of homologous recombination. The AddB subunit has 5' -&gt; 3' nuclease activity but not helicase activity.</text>
</comment>
<evidence type="ECO:0000256" key="10">
    <source>
        <dbReference type="ARBA" id="ARBA00023004"/>
    </source>
</evidence>
<evidence type="ECO:0000313" key="16">
    <source>
        <dbReference type="EMBL" id="MFC0523548.1"/>
    </source>
</evidence>
<comment type="cofactor">
    <cofactor evidence="14">
        <name>[4Fe-4S] cluster</name>
        <dbReference type="ChEBI" id="CHEBI:49883"/>
    </cofactor>
    <text evidence="14">Binds 1 [4Fe-4S] cluster.</text>
</comment>
<gene>
    <name evidence="14 16" type="primary">addB</name>
    <name evidence="16" type="ORF">ACFFGV_08110</name>
</gene>
<feature type="binding site" evidence="14">
    <location>
        <position position="1122"/>
    </location>
    <ligand>
        <name>[4Fe-4S] cluster</name>
        <dbReference type="ChEBI" id="CHEBI:49883"/>
    </ligand>
</feature>
<keyword evidence="9 14" id="KW-0067">ATP-binding</keyword>
<evidence type="ECO:0000256" key="9">
    <source>
        <dbReference type="ARBA" id="ARBA00022840"/>
    </source>
</evidence>
<dbReference type="GO" id="GO:0003678">
    <property type="term" value="F:DNA helicase activity"/>
    <property type="evidence" value="ECO:0007669"/>
    <property type="project" value="UniProtKB-EC"/>
</dbReference>